<evidence type="ECO:0000313" key="2">
    <source>
        <dbReference type="EMBL" id="TGG92862.1"/>
    </source>
</evidence>
<dbReference type="GO" id="GO:0006629">
    <property type="term" value="P:lipid metabolic process"/>
    <property type="evidence" value="ECO:0007669"/>
    <property type="project" value="InterPro"/>
</dbReference>
<dbReference type="InterPro" id="IPR030395">
    <property type="entry name" value="GP_PDE_dom"/>
</dbReference>
<dbReference type="OrthoDB" id="9795622at2"/>
<name>A0A4Z0W5D6_9GAMM</name>
<protein>
    <submittedName>
        <fullName evidence="2">Glycerophosphodiester phosphodiesterase</fullName>
    </submittedName>
</protein>
<accession>A0A4Z0W5D6</accession>
<dbReference type="InterPro" id="IPR017946">
    <property type="entry name" value="PLC-like_Pdiesterase_TIM-brl"/>
</dbReference>
<keyword evidence="3" id="KW-1185">Reference proteome</keyword>
<dbReference type="EMBL" id="SRMF01000004">
    <property type="protein sequence ID" value="TGG92862.1"/>
    <property type="molecule type" value="Genomic_DNA"/>
</dbReference>
<feature type="domain" description="GP-PDE" evidence="1">
    <location>
        <begin position="30"/>
        <end position="259"/>
    </location>
</feature>
<organism evidence="2 3">
    <name type="scientific">Natronospirillum operosum</name>
    <dbReference type="NCBI Taxonomy" id="2759953"/>
    <lineage>
        <taxon>Bacteria</taxon>
        <taxon>Pseudomonadati</taxon>
        <taxon>Pseudomonadota</taxon>
        <taxon>Gammaproteobacteria</taxon>
        <taxon>Oceanospirillales</taxon>
        <taxon>Natronospirillaceae</taxon>
        <taxon>Natronospirillum</taxon>
    </lineage>
</organism>
<sequence>MIWLYRLNELANYVWALAPGSRTPLGNREIKLVAHRGVHGPGGSGTVIENTLDAFSLCQQVGAWGIEFDIRLTRDNEPVVNHDPHLGRLFKRPDIVIAETPFDALRKAVPQVPHLDEVVTRYAGKLHLMIEIKESWRQRPALPARVAHSLASLAPGRDYHLMSLVPDHLESFSAVPRDAFIDIARTNLRDILKQNLELGHGALAGSFALIGPGSLQQLHAAGRRVGTGIVKNRRVLNREVQRGVEWIFTDAVVPLLDSGVVATNTMQGDDSSK</sequence>
<dbReference type="AlphaFoldDB" id="A0A4Z0W5D6"/>
<dbReference type="PANTHER" id="PTHR46211:SF1">
    <property type="entry name" value="GLYCEROPHOSPHODIESTER PHOSPHODIESTERASE, CYTOPLASMIC"/>
    <property type="match status" value="1"/>
</dbReference>
<dbReference type="Gene3D" id="3.20.20.190">
    <property type="entry name" value="Phosphatidylinositol (PI) phosphodiesterase"/>
    <property type="match status" value="1"/>
</dbReference>
<dbReference type="RefSeq" id="WP_135483534.1">
    <property type="nucleotide sequence ID" value="NZ_SRMF01000004.1"/>
</dbReference>
<proteinExistence type="predicted"/>
<dbReference type="Proteomes" id="UP000297475">
    <property type="component" value="Unassembled WGS sequence"/>
</dbReference>
<dbReference type="PANTHER" id="PTHR46211">
    <property type="entry name" value="GLYCEROPHOSPHORYL DIESTER PHOSPHODIESTERASE"/>
    <property type="match status" value="1"/>
</dbReference>
<evidence type="ECO:0000259" key="1">
    <source>
        <dbReference type="PROSITE" id="PS51704"/>
    </source>
</evidence>
<dbReference type="Pfam" id="PF03009">
    <property type="entry name" value="GDPD"/>
    <property type="match status" value="1"/>
</dbReference>
<dbReference type="SUPFAM" id="SSF51695">
    <property type="entry name" value="PLC-like phosphodiesterases"/>
    <property type="match status" value="1"/>
</dbReference>
<gene>
    <name evidence="2" type="ORF">E4656_12095</name>
</gene>
<evidence type="ECO:0000313" key="3">
    <source>
        <dbReference type="Proteomes" id="UP000297475"/>
    </source>
</evidence>
<dbReference type="GO" id="GO:0008081">
    <property type="term" value="F:phosphoric diester hydrolase activity"/>
    <property type="evidence" value="ECO:0007669"/>
    <property type="project" value="InterPro"/>
</dbReference>
<reference evidence="2 3" key="1">
    <citation type="submission" date="2019-04" db="EMBL/GenBank/DDBJ databases">
        <title>Natronospirillum operosus gen. nov., sp. nov., a haloalkaliphilic satellite isolated from decaying biomass of laboratory culture of cyanobacterium Geitlerinema sp. and proposal of Natronospirillaceae fam. nov. and Saccharospirillaceae fam. nov.</title>
        <authorList>
            <person name="Kevbrin V."/>
            <person name="Boltyanskaya Y."/>
            <person name="Koziaeva V."/>
            <person name="Grouzdev D.S."/>
            <person name="Park M."/>
            <person name="Cho J."/>
        </authorList>
    </citation>
    <scope>NUCLEOTIDE SEQUENCE [LARGE SCALE GENOMIC DNA]</scope>
    <source>
        <strain evidence="2 3">G-116</strain>
    </source>
</reference>
<dbReference type="PROSITE" id="PS51704">
    <property type="entry name" value="GP_PDE"/>
    <property type="match status" value="1"/>
</dbReference>
<comment type="caution">
    <text evidence="2">The sequence shown here is derived from an EMBL/GenBank/DDBJ whole genome shotgun (WGS) entry which is preliminary data.</text>
</comment>